<evidence type="ECO:0000256" key="4">
    <source>
        <dbReference type="ARBA" id="ARBA00001946"/>
    </source>
</evidence>
<dbReference type="STRING" id="318683.A0U94_00515"/>
<dbReference type="GO" id="GO:0030170">
    <property type="term" value="F:pyridoxal phosphate binding"/>
    <property type="evidence" value="ECO:0007669"/>
    <property type="project" value="InterPro"/>
</dbReference>
<keyword evidence="6" id="KW-0460">Magnesium</keyword>
<dbReference type="GO" id="GO:0018114">
    <property type="term" value="F:threonine racemase activity"/>
    <property type="evidence" value="ECO:0007669"/>
    <property type="project" value="TreeGrafter"/>
</dbReference>
<dbReference type="GO" id="GO:0070179">
    <property type="term" value="P:D-serine biosynthetic process"/>
    <property type="evidence" value="ECO:0007669"/>
    <property type="project" value="TreeGrafter"/>
</dbReference>
<dbReference type="CDD" id="cd01562">
    <property type="entry name" value="Thr-dehyd"/>
    <property type="match status" value="1"/>
</dbReference>
<protein>
    <submittedName>
        <fullName evidence="10">Pyridoxal-5'-phosphate-dependent protein</fullName>
    </submittedName>
</protein>
<dbReference type="InterPro" id="IPR036052">
    <property type="entry name" value="TrpB-like_PALP_sf"/>
</dbReference>
<keyword evidence="7" id="KW-0663">Pyridoxal phosphate</keyword>
<dbReference type="FunFam" id="3.40.50.1100:FF:000005">
    <property type="entry name" value="Threonine dehydratase catabolic"/>
    <property type="match status" value="1"/>
</dbReference>
<dbReference type="PATRIC" id="fig|318683.6.peg.609"/>
<dbReference type="InterPro" id="IPR001926">
    <property type="entry name" value="TrpB-like_PALP"/>
</dbReference>
<evidence type="ECO:0000256" key="2">
    <source>
        <dbReference type="ARBA" id="ARBA00001933"/>
    </source>
</evidence>
<evidence type="ECO:0000256" key="1">
    <source>
        <dbReference type="ARBA" id="ARBA00001913"/>
    </source>
</evidence>
<dbReference type="EMBL" id="LHZR01000107">
    <property type="protein sequence ID" value="KXV47890.1"/>
    <property type="molecule type" value="Genomic_DNA"/>
</dbReference>
<dbReference type="GO" id="GO:0003941">
    <property type="term" value="F:L-serine ammonia-lyase activity"/>
    <property type="evidence" value="ECO:0007669"/>
    <property type="project" value="TreeGrafter"/>
</dbReference>
<comment type="similarity">
    <text evidence="5">Belongs to the serine/threonine dehydratase family.</text>
</comment>
<evidence type="ECO:0000256" key="5">
    <source>
        <dbReference type="ARBA" id="ARBA00010869"/>
    </source>
</evidence>
<dbReference type="Pfam" id="PF00291">
    <property type="entry name" value="PALP"/>
    <property type="match status" value="1"/>
</dbReference>
<sequence>MNFSEIFAASCRIRDHVVRTPLLESPVLNERLGGRILVKPEMLQKTGSFKFRGACNRILQLTPGERRGGVVAWSSGNHALAISAVCALLDIPAHIIMPESAPQMKIEGARRYGAKVRLYDRATENREEIGAQIAESEGAVIVPPYDDFNVMAGQGTVGLEIMEQCRELGVMPDNVLSSASGGGLVAGIATAVCTCRPETSIYSVEPAGFDDLARSLASGHRVGNAGGMNTLCDSLMVPTPGALTFPTNHALLADGLVVNDAEIRVGMANCFEHFKLVAEPGGAAPLAAILSGKLDVRGKVTVAVLSGGNVDPSVYSSIL</sequence>
<comment type="cofactor">
    <cofactor evidence="2">
        <name>pyridoxal 5'-phosphate</name>
        <dbReference type="ChEBI" id="CHEBI:597326"/>
    </cofactor>
</comment>
<dbReference type="OrthoDB" id="9811476at2"/>
<dbReference type="PANTHER" id="PTHR43050">
    <property type="entry name" value="SERINE / THREONINE RACEMASE FAMILY MEMBER"/>
    <property type="match status" value="1"/>
</dbReference>
<organism evidence="10 11">
    <name type="scientific">Gluconobacter albidus</name>
    <dbReference type="NCBI Taxonomy" id="318683"/>
    <lineage>
        <taxon>Bacteria</taxon>
        <taxon>Pseudomonadati</taxon>
        <taxon>Pseudomonadota</taxon>
        <taxon>Alphaproteobacteria</taxon>
        <taxon>Acetobacterales</taxon>
        <taxon>Acetobacteraceae</taxon>
        <taxon>Gluconobacter</taxon>
    </lineage>
</organism>
<evidence type="ECO:0000313" key="11">
    <source>
        <dbReference type="Proteomes" id="UP000075636"/>
    </source>
</evidence>
<name>A0A149TIR2_9PROT</name>
<evidence type="ECO:0000256" key="7">
    <source>
        <dbReference type="ARBA" id="ARBA00022898"/>
    </source>
</evidence>
<dbReference type="GO" id="GO:0000287">
    <property type="term" value="F:magnesium ion binding"/>
    <property type="evidence" value="ECO:0007669"/>
    <property type="project" value="TreeGrafter"/>
</dbReference>
<proteinExistence type="inferred from homology"/>
<evidence type="ECO:0000259" key="9">
    <source>
        <dbReference type="Pfam" id="PF00291"/>
    </source>
</evidence>
<evidence type="ECO:0000256" key="8">
    <source>
        <dbReference type="ARBA" id="ARBA00023239"/>
    </source>
</evidence>
<gene>
    <name evidence="10" type="ORF">AD945_09060</name>
</gene>
<comment type="cofactor">
    <cofactor evidence="4">
        <name>Mg(2+)</name>
        <dbReference type="ChEBI" id="CHEBI:18420"/>
    </cofactor>
</comment>
<dbReference type="InterPro" id="IPR000634">
    <property type="entry name" value="Ser/Thr_deHydtase_PyrdxlP-BS"/>
</dbReference>
<dbReference type="SUPFAM" id="SSF53686">
    <property type="entry name" value="Tryptophan synthase beta subunit-like PLP-dependent enzymes"/>
    <property type="match status" value="1"/>
</dbReference>
<dbReference type="PANTHER" id="PTHR43050:SF1">
    <property type="entry name" value="SERINE RACEMASE"/>
    <property type="match status" value="1"/>
</dbReference>
<evidence type="ECO:0000313" key="10">
    <source>
        <dbReference type="EMBL" id="KXV47890.1"/>
    </source>
</evidence>
<dbReference type="Proteomes" id="UP000075636">
    <property type="component" value="Unassembled WGS sequence"/>
</dbReference>
<dbReference type="GO" id="GO:0005524">
    <property type="term" value="F:ATP binding"/>
    <property type="evidence" value="ECO:0007669"/>
    <property type="project" value="TreeGrafter"/>
</dbReference>
<accession>A0A149TIR2</accession>
<comment type="cofactor">
    <cofactor evidence="1">
        <name>Ca(2+)</name>
        <dbReference type="ChEBI" id="CHEBI:29108"/>
    </cofactor>
</comment>
<dbReference type="AlphaFoldDB" id="A0A149TIR2"/>
<feature type="domain" description="Tryptophan synthase beta chain-like PALP" evidence="9">
    <location>
        <begin position="13"/>
        <end position="307"/>
    </location>
</feature>
<dbReference type="Gene3D" id="3.40.50.1100">
    <property type="match status" value="2"/>
</dbReference>
<comment type="cofactor">
    <cofactor evidence="3">
        <name>Mn(2+)</name>
        <dbReference type="ChEBI" id="CHEBI:29035"/>
    </cofactor>
</comment>
<keyword evidence="8" id="KW-0456">Lyase</keyword>
<dbReference type="GO" id="GO:0030378">
    <property type="term" value="F:serine racemase activity"/>
    <property type="evidence" value="ECO:0007669"/>
    <property type="project" value="TreeGrafter"/>
</dbReference>
<evidence type="ECO:0000256" key="3">
    <source>
        <dbReference type="ARBA" id="ARBA00001936"/>
    </source>
</evidence>
<comment type="caution">
    <text evidence="10">The sequence shown here is derived from an EMBL/GenBank/DDBJ whole genome shotgun (WGS) entry which is preliminary data.</text>
</comment>
<evidence type="ECO:0000256" key="6">
    <source>
        <dbReference type="ARBA" id="ARBA00022842"/>
    </source>
</evidence>
<reference evidence="10 11" key="1">
    <citation type="submission" date="2015-06" db="EMBL/GenBank/DDBJ databases">
        <title>Improved classification and identification of acetic acid bacteria using matrix-assisted laser desorption/ionization time-of-flight mass spectrometry; Gluconobacter nephelii and Gluconobacter uchimurae are later heterotypic synonyms of Gluconobacter japonicus and Gluconobacter oxydans, respectively.</title>
        <authorList>
            <person name="Li L."/>
            <person name="Cleenwerck I."/>
            <person name="De Vuyst L."/>
            <person name="Vandamme P."/>
        </authorList>
    </citation>
    <scope>NUCLEOTIDE SEQUENCE [LARGE SCALE GENOMIC DNA]</scope>
    <source>
        <strain evidence="10 11">LMG 1768</strain>
    </source>
</reference>
<dbReference type="PROSITE" id="PS00165">
    <property type="entry name" value="DEHYDRATASE_SER_THR"/>
    <property type="match status" value="1"/>
</dbReference>